<evidence type="ECO:0000313" key="2">
    <source>
        <dbReference type="Proteomes" id="UP000823775"/>
    </source>
</evidence>
<comment type="caution">
    <text evidence="1">The sequence shown here is derived from an EMBL/GenBank/DDBJ whole genome shotgun (WGS) entry which is preliminary data.</text>
</comment>
<accession>A0ABS8WUF6</accession>
<protein>
    <submittedName>
        <fullName evidence="1">Uncharacterized protein</fullName>
    </submittedName>
</protein>
<feature type="non-terminal residue" evidence="1">
    <location>
        <position position="144"/>
    </location>
</feature>
<feature type="non-terminal residue" evidence="1">
    <location>
        <position position="1"/>
    </location>
</feature>
<proteinExistence type="predicted"/>
<sequence length="144" mass="16137">KLDMLGFCVYQDFLWHCNVSIYSSARHLILGVWGWFLACVAGAFVRTTHEWCSAWAVRLDPYLRSDVITQMSTQSWGRHKLGSLKVGFLCFLPNAQALLCPIGCLSPLARCVRVKPKAALLSHIFLASSCDVLVHEWQLGPSDL</sequence>
<organism evidence="1 2">
    <name type="scientific">Datura stramonium</name>
    <name type="common">Jimsonweed</name>
    <name type="synonym">Common thornapple</name>
    <dbReference type="NCBI Taxonomy" id="4076"/>
    <lineage>
        <taxon>Eukaryota</taxon>
        <taxon>Viridiplantae</taxon>
        <taxon>Streptophyta</taxon>
        <taxon>Embryophyta</taxon>
        <taxon>Tracheophyta</taxon>
        <taxon>Spermatophyta</taxon>
        <taxon>Magnoliopsida</taxon>
        <taxon>eudicotyledons</taxon>
        <taxon>Gunneridae</taxon>
        <taxon>Pentapetalae</taxon>
        <taxon>asterids</taxon>
        <taxon>lamiids</taxon>
        <taxon>Solanales</taxon>
        <taxon>Solanaceae</taxon>
        <taxon>Solanoideae</taxon>
        <taxon>Datureae</taxon>
        <taxon>Datura</taxon>
    </lineage>
</organism>
<evidence type="ECO:0000313" key="1">
    <source>
        <dbReference type="EMBL" id="MCE3215501.1"/>
    </source>
</evidence>
<reference evidence="1 2" key="1">
    <citation type="journal article" date="2021" name="BMC Genomics">
        <title>Datura genome reveals duplications of psychoactive alkaloid biosynthetic genes and high mutation rate following tissue culture.</title>
        <authorList>
            <person name="Rajewski A."/>
            <person name="Carter-House D."/>
            <person name="Stajich J."/>
            <person name="Litt A."/>
        </authorList>
    </citation>
    <scope>NUCLEOTIDE SEQUENCE [LARGE SCALE GENOMIC DNA]</scope>
    <source>
        <strain evidence="1">AR-01</strain>
    </source>
</reference>
<name>A0ABS8WUF6_DATST</name>
<dbReference type="EMBL" id="JACEIK010011166">
    <property type="protein sequence ID" value="MCE3215501.1"/>
    <property type="molecule type" value="Genomic_DNA"/>
</dbReference>
<dbReference type="Proteomes" id="UP000823775">
    <property type="component" value="Unassembled WGS sequence"/>
</dbReference>
<keyword evidence="2" id="KW-1185">Reference proteome</keyword>
<gene>
    <name evidence="1" type="ORF">HAX54_002599</name>
</gene>